<dbReference type="OrthoDB" id="301415at2759"/>
<dbReference type="AlphaFoldDB" id="A0A0D0D6E1"/>
<evidence type="ECO:0008006" key="3">
    <source>
        <dbReference type="Google" id="ProtNLM"/>
    </source>
</evidence>
<evidence type="ECO:0000313" key="1">
    <source>
        <dbReference type="EMBL" id="KIK79236.1"/>
    </source>
</evidence>
<dbReference type="HOGENOM" id="CLU_073913_3_0_1"/>
<dbReference type="Proteomes" id="UP000054538">
    <property type="component" value="Unassembled WGS sequence"/>
</dbReference>
<reference evidence="1 2" key="1">
    <citation type="submission" date="2014-04" db="EMBL/GenBank/DDBJ databases">
        <authorList>
            <consortium name="DOE Joint Genome Institute"/>
            <person name="Kuo A."/>
            <person name="Kohler A."/>
            <person name="Jargeat P."/>
            <person name="Nagy L.G."/>
            <person name="Floudas D."/>
            <person name="Copeland A."/>
            <person name="Barry K.W."/>
            <person name="Cichocki N."/>
            <person name="Veneault-Fourrey C."/>
            <person name="LaButti K."/>
            <person name="Lindquist E.A."/>
            <person name="Lipzen A."/>
            <person name="Lundell T."/>
            <person name="Morin E."/>
            <person name="Murat C."/>
            <person name="Sun H."/>
            <person name="Tunlid A."/>
            <person name="Henrissat B."/>
            <person name="Grigoriev I.V."/>
            <person name="Hibbett D.S."/>
            <person name="Martin F."/>
            <person name="Nordberg H.P."/>
            <person name="Cantor M.N."/>
            <person name="Hua S.X."/>
        </authorList>
    </citation>
    <scope>NUCLEOTIDE SEQUENCE [LARGE SCALE GENOMIC DNA]</scope>
    <source>
        <strain evidence="1 2">Ve08.2h10</strain>
    </source>
</reference>
<reference evidence="2" key="2">
    <citation type="submission" date="2015-01" db="EMBL/GenBank/DDBJ databases">
        <title>Evolutionary Origins and Diversification of the Mycorrhizal Mutualists.</title>
        <authorList>
            <consortium name="DOE Joint Genome Institute"/>
            <consortium name="Mycorrhizal Genomics Consortium"/>
            <person name="Kohler A."/>
            <person name="Kuo A."/>
            <person name="Nagy L.G."/>
            <person name="Floudas D."/>
            <person name="Copeland A."/>
            <person name="Barry K.W."/>
            <person name="Cichocki N."/>
            <person name="Veneault-Fourrey C."/>
            <person name="LaButti K."/>
            <person name="Lindquist E.A."/>
            <person name="Lipzen A."/>
            <person name="Lundell T."/>
            <person name="Morin E."/>
            <person name="Murat C."/>
            <person name="Riley R."/>
            <person name="Ohm R."/>
            <person name="Sun H."/>
            <person name="Tunlid A."/>
            <person name="Henrissat B."/>
            <person name="Grigoriev I.V."/>
            <person name="Hibbett D.S."/>
            <person name="Martin F."/>
        </authorList>
    </citation>
    <scope>NUCLEOTIDE SEQUENCE [LARGE SCALE GENOMIC DNA]</scope>
    <source>
        <strain evidence="2">Ve08.2h10</strain>
    </source>
</reference>
<gene>
    <name evidence="1" type="ORF">PAXRUDRAFT_161823</name>
</gene>
<proteinExistence type="predicted"/>
<dbReference type="InParanoid" id="A0A0D0D6E1"/>
<accession>A0A0D0D6E1</accession>
<name>A0A0D0D6E1_9AGAM</name>
<evidence type="ECO:0000313" key="2">
    <source>
        <dbReference type="Proteomes" id="UP000054538"/>
    </source>
</evidence>
<dbReference type="EMBL" id="KN826337">
    <property type="protein sequence ID" value="KIK79236.1"/>
    <property type="molecule type" value="Genomic_DNA"/>
</dbReference>
<feature type="non-terminal residue" evidence="1">
    <location>
        <position position="1"/>
    </location>
</feature>
<protein>
    <recommendedName>
        <fullName evidence="3">Alpha-type protein kinase domain-containing protein</fullName>
    </recommendedName>
</protein>
<sequence length="154" mass="17079">EEPTKLFHEANILYWLKVLLNMTYNYIHHCISKAADPPPFDIPTLHFVDAGLVLAYGDRPNTSKGPGALKPGTVGTTYLAEELIKFNVSDNASDTGDNSGFIKFIHNGDPTPYPCPGDYGFETVDFLVFMQHVQYSNIGGQVYISDYQGKVSKE</sequence>
<keyword evidence="2" id="KW-1185">Reference proteome</keyword>
<organism evidence="1 2">
    <name type="scientific">Paxillus rubicundulus Ve08.2h10</name>
    <dbReference type="NCBI Taxonomy" id="930991"/>
    <lineage>
        <taxon>Eukaryota</taxon>
        <taxon>Fungi</taxon>
        <taxon>Dikarya</taxon>
        <taxon>Basidiomycota</taxon>
        <taxon>Agaricomycotina</taxon>
        <taxon>Agaricomycetes</taxon>
        <taxon>Agaricomycetidae</taxon>
        <taxon>Boletales</taxon>
        <taxon>Paxilineae</taxon>
        <taxon>Paxillaceae</taxon>
        <taxon>Paxillus</taxon>
    </lineage>
</organism>